<keyword evidence="2" id="KW-1185">Reference proteome</keyword>
<evidence type="ECO:0000313" key="2">
    <source>
        <dbReference type="Proteomes" id="UP001152531"/>
    </source>
</evidence>
<dbReference type="Proteomes" id="UP001152531">
    <property type="component" value="Unassembled WGS sequence"/>
</dbReference>
<gene>
    <name evidence="1" type="ORF">CLIB1444_13S00320</name>
</gene>
<protein>
    <submittedName>
        <fullName evidence="1">Histone acetyltransferase type B subunit 2</fullName>
    </submittedName>
</protein>
<name>A0ACA9YE23_9ASCO</name>
<proteinExistence type="predicted"/>
<sequence>MTINDTNDLAMAEREIVHEHQTKEKITNEEYKIWKKTVPLLYDTIHTHALDFPSLTVKWLPDYEYSEDKNFISVKFLYGTNSSQHSQDYLKLGAIDLPSTLAPDFKEKTGKTNLPIPQSNEGHKSFQVLNTWKHNGEVNKLEVCPNNENVITFDNEGIVHLYNIKDGSKDSKEFKYHKLEGYALEWLNEKEFLSGSNDSQIALWEVSKPSTPIQSFKHHNAVINDLSLNKQYNKIFASVSDDYTTKINDLRANANENVAININNKHIQNAVEFHPDVSTLVATGGRDNAVLLYDLRNPKKPFRKLFGHNDSITGLRWDKVNNPNKLISWSLDRRSIIWDLNSLDEEFVYPNEASESSRKRNNVRTTDPCLKFISGGHTNRINEIDVHPKINGLTISCGDDSLLQVWKPKNIPDEEEEEEEEEEEGEKSEKSDEMEVDKEN</sequence>
<comment type="caution">
    <text evidence="1">The sequence shown here is derived from an EMBL/GenBank/DDBJ whole genome shotgun (WGS) entry which is preliminary data.</text>
</comment>
<dbReference type="EMBL" id="CALSDN010000013">
    <property type="protein sequence ID" value="CAH6723100.1"/>
    <property type="molecule type" value="Genomic_DNA"/>
</dbReference>
<organism evidence="1 2">
    <name type="scientific">[Candida] jaroonii</name>
    <dbReference type="NCBI Taxonomy" id="467808"/>
    <lineage>
        <taxon>Eukaryota</taxon>
        <taxon>Fungi</taxon>
        <taxon>Dikarya</taxon>
        <taxon>Ascomycota</taxon>
        <taxon>Saccharomycotina</taxon>
        <taxon>Pichiomycetes</taxon>
        <taxon>Debaryomycetaceae</taxon>
        <taxon>Yamadazyma</taxon>
    </lineage>
</organism>
<reference evidence="1" key="1">
    <citation type="submission" date="2022-06" db="EMBL/GenBank/DDBJ databases">
        <authorList>
            <person name="Legras J.-L."/>
            <person name="Devillers H."/>
            <person name="Grondin C."/>
        </authorList>
    </citation>
    <scope>NUCLEOTIDE SEQUENCE</scope>
    <source>
        <strain evidence="1">CLIB 1444</strain>
    </source>
</reference>
<accession>A0ACA9YE23</accession>
<evidence type="ECO:0000313" key="1">
    <source>
        <dbReference type="EMBL" id="CAH6723100.1"/>
    </source>
</evidence>